<evidence type="ECO:0000256" key="1">
    <source>
        <dbReference type="ARBA" id="ARBA00004167"/>
    </source>
</evidence>
<dbReference type="Proteomes" id="UP000775179">
    <property type="component" value="Unassembled WGS sequence"/>
</dbReference>
<dbReference type="GO" id="GO:0016020">
    <property type="term" value="C:membrane"/>
    <property type="evidence" value="ECO:0007669"/>
    <property type="project" value="UniProtKB-SubCell"/>
</dbReference>
<protein>
    <recommendedName>
        <fullName evidence="11">Tetratricopeptide repeat protein</fullName>
    </recommendedName>
</protein>
<keyword evidence="2" id="KW-0812">Transmembrane</keyword>
<comment type="caution">
    <text evidence="9">The sequence shown here is derived from an EMBL/GenBank/DDBJ whole genome shotgun (WGS) entry which is preliminary data.</text>
</comment>
<dbReference type="InterPro" id="IPR019734">
    <property type="entry name" value="TPR_rpt"/>
</dbReference>
<evidence type="ECO:0000313" key="9">
    <source>
        <dbReference type="EMBL" id="MBX7291888.1"/>
    </source>
</evidence>
<organism evidence="9 10">
    <name type="scientific">Clostridium chauvoei</name>
    <dbReference type="NCBI Taxonomy" id="46867"/>
    <lineage>
        <taxon>Bacteria</taxon>
        <taxon>Bacillati</taxon>
        <taxon>Bacillota</taxon>
        <taxon>Clostridia</taxon>
        <taxon>Eubacteriales</taxon>
        <taxon>Clostridiaceae</taxon>
        <taxon>Clostridium</taxon>
    </lineage>
</organism>
<evidence type="ECO:0000256" key="3">
    <source>
        <dbReference type="ARBA" id="ARBA00022737"/>
    </source>
</evidence>
<dbReference type="SMART" id="SM00028">
    <property type="entry name" value="TPR"/>
    <property type="match status" value="3"/>
</dbReference>
<feature type="repeat" description="TPR" evidence="8">
    <location>
        <begin position="178"/>
        <end position="211"/>
    </location>
</feature>
<evidence type="ECO:0000256" key="4">
    <source>
        <dbReference type="ARBA" id="ARBA00022803"/>
    </source>
</evidence>
<comment type="subcellular location">
    <subcellularLocation>
        <location evidence="1">Membrane</location>
        <topology evidence="1">Single-pass membrane protein</topology>
    </subcellularLocation>
</comment>
<reference evidence="9 10" key="1">
    <citation type="submission" date="2021-08" db="EMBL/GenBank/DDBJ databases">
        <title>Genome sequence analysis of Clostridium chauvoei strains of European origin and evaluation of typing options for outbreak investigations.</title>
        <authorList>
            <person name="Abdel-Glil M."/>
            <person name="Thomas P."/>
            <person name="Seyboldt C."/>
        </authorList>
    </citation>
    <scope>NUCLEOTIDE SEQUENCE [LARGE SCALE GENOMIC DNA]</scope>
    <source>
        <strain evidence="9 10">S0260-09</strain>
    </source>
</reference>
<feature type="repeat" description="TPR" evidence="8">
    <location>
        <begin position="71"/>
        <end position="104"/>
    </location>
</feature>
<proteinExistence type="inferred from homology"/>
<evidence type="ECO:0000256" key="8">
    <source>
        <dbReference type="PROSITE-ProRule" id="PRU00339"/>
    </source>
</evidence>
<accession>A0ABD4RK87</accession>
<dbReference type="GeneID" id="66301611"/>
<feature type="repeat" description="TPR" evidence="8">
    <location>
        <begin position="36"/>
        <end position="69"/>
    </location>
</feature>
<dbReference type="InterPro" id="IPR011990">
    <property type="entry name" value="TPR-like_helical_dom_sf"/>
</dbReference>
<evidence type="ECO:0000256" key="5">
    <source>
        <dbReference type="ARBA" id="ARBA00022989"/>
    </source>
</evidence>
<keyword evidence="3" id="KW-0677">Repeat</keyword>
<gene>
    <name evidence="9" type="ORF">K4H94_12930</name>
</gene>
<dbReference type="PANTHER" id="PTHR46208">
    <property type="entry name" value="MITOCHONDRIAL IMPORT RECEPTOR SUBUNIT TOM70"/>
    <property type="match status" value="1"/>
</dbReference>
<dbReference type="RefSeq" id="WP_021875599.1">
    <property type="nucleotide sequence ID" value="NZ_CP018624.1"/>
</dbReference>
<dbReference type="AlphaFoldDB" id="A0ABD4RK87"/>
<keyword evidence="4 8" id="KW-0802">TPR repeat</keyword>
<dbReference type="EMBL" id="JAIFTX010000044">
    <property type="protein sequence ID" value="MBX7291888.1"/>
    <property type="molecule type" value="Genomic_DNA"/>
</dbReference>
<dbReference type="Gene3D" id="1.25.40.10">
    <property type="entry name" value="Tetratricopeptide repeat domain"/>
    <property type="match status" value="2"/>
</dbReference>
<evidence type="ECO:0000256" key="6">
    <source>
        <dbReference type="ARBA" id="ARBA00023136"/>
    </source>
</evidence>
<keyword evidence="5" id="KW-1133">Transmembrane helix</keyword>
<dbReference type="SUPFAM" id="SSF48452">
    <property type="entry name" value="TPR-like"/>
    <property type="match status" value="1"/>
</dbReference>
<sequence length="228" mass="26662">MKLDKVFINKYEEFIEEDVEKAINFCIEEFNNTSNEDILIYLGEAYMAKDNFKEAIIYIKRGIENNCENTLLAYNLLGEALFYMDLYDESKKAFKEVINIDKKSFFANIYLIDISIYEKNYILAEEIAEKLLTIDELNKEDKAFILSKLSWIQLRYLDNASEGYKNIKNALEIDKNCGSAYVSLGFYNLNIKNYSEAITSFKRAIELGEECDEIYKGMDEANKKCKNY</sequence>
<evidence type="ECO:0008006" key="11">
    <source>
        <dbReference type="Google" id="ProtNLM"/>
    </source>
</evidence>
<comment type="similarity">
    <text evidence="7">Belongs to the Tom70 family.</text>
</comment>
<name>A0ABD4RK87_9CLOT</name>
<evidence type="ECO:0000256" key="2">
    <source>
        <dbReference type="ARBA" id="ARBA00022692"/>
    </source>
</evidence>
<dbReference type="PANTHER" id="PTHR46208:SF1">
    <property type="entry name" value="MITOCHONDRIAL IMPORT RECEPTOR SUBUNIT TOM70"/>
    <property type="match status" value="1"/>
</dbReference>
<keyword evidence="6" id="KW-0472">Membrane</keyword>
<dbReference type="PROSITE" id="PS50005">
    <property type="entry name" value="TPR"/>
    <property type="match status" value="3"/>
</dbReference>
<dbReference type="KEGG" id="cchv:BTM20_07000"/>
<evidence type="ECO:0000313" key="10">
    <source>
        <dbReference type="Proteomes" id="UP000775179"/>
    </source>
</evidence>
<evidence type="ECO:0000256" key="7">
    <source>
        <dbReference type="ARBA" id="ARBA00038030"/>
    </source>
</evidence>
<dbReference type="Pfam" id="PF13181">
    <property type="entry name" value="TPR_8"/>
    <property type="match status" value="3"/>
</dbReference>